<evidence type="ECO:0000256" key="1">
    <source>
        <dbReference type="SAM" id="SignalP"/>
    </source>
</evidence>
<dbReference type="STRING" id="131310.A0A0N4ZGM9"/>
<evidence type="ECO:0000313" key="2">
    <source>
        <dbReference type="Proteomes" id="UP000038045"/>
    </source>
</evidence>
<protein>
    <submittedName>
        <fullName evidence="3">Uncharacterized protein</fullName>
    </submittedName>
</protein>
<sequence length="237" mass="26419">MIFFKSFLILFLFHQSTIQDSLKCSSCASIDLNVNWGATTLPYPKNTSNFFSVDCNNRGGNKNYVENCPSPCFSMVVTSNSQIQVVRGCMSDFFQSSVIQNATEKMVNNDYCLTNQDNVPDTSKFFIRYCNSSDCNSEFNLSDFVTKCDKKIPSGTNTCYSCSRTYGSGECKPEEGSTCTGTYCVKVSGHYGDAKFEERRCSEINPYMSNTCVDVETSFPLSLTSSITANEVCYTKN</sequence>
<feature type="chain" id="PRO_5005891661" evidence="1">
    <location>
        <begin position="19"/>
        <end position="237"/>
    </location>
</feature>
<accession>A0A0N4ZGM9</accession>
<proteinExistence type="predicted"/>
<evidence type="ECO:0000313" key="3">
    <source>
        <dbReference type="WBParaSite" id="PTRK_0000693600.1"/>
    </source>
</evidence>
<name>A0A0N4ZGM9_PARTI</name>
<dbReference type="AlphaFoldDB" id="A0A0N4ZGM9"/>
<keyword evidence="2" id="KW-1185">Reference proteome</keyword>
<organism evidence="2 3">
    <name type="scientific">Parastrongyloides trichosuri</name>
    <name type="common">Possum-specific nematode worm</name>
    <dbReference type="NCBI Taxonomy" id="131310"/>
    <lineage>
        <taxon>Eukaryota</taxon>
        <taxon>Metazoa</taxon>
        <taxon>Ecdysozoa</taxon>
        <taxon>Nematoda</taxon>
        <taxon>Chromadorea</taxon>
        <taxon>Rhabditida</taxon>
        <taxon>Tylenchina</taxon>
        <taxon>Panagrolaimomorpha</taxon>
        <taxon>Strongyloidoidea</taxon>
        <taxon>Strongyloididae</taxon>
        <taxon>Parastrongyloides</taxon>
    </lineage>
</organism>
<dbReference type="WBParaSite" id="PTRK_0000693600.1">
    <property type="protein sequence ID" value="PTRK_0000693600.1"/>
    <property type="gene ID" value="PTRK_0000693600"/>
</dbReference>
<reference evidence="3" key="1">
    <citation type="submission" date="2017-02" db="UniProtKB">
        <authorList>
            <consortium name="WormBaseParasite"/>
        </authorList>
    </citation>
    <scope>IDENTIFICATION</scope>
</reference>
<keyword evidence="1" id="KW-0732">Signal</keyword>
<feature type="signal peptide" evidence="1">
    <location>
        <begin position="1"/>
        <end position="18"/>
    </location>
</feature>
<dbReference type="Proteomes" id="UP000038045">
    <property type="component" value="Unplaced"/>
</dbReference>